<comment type="caution">
    <text evidence="1">The sequence shown here is derived from an EMBL/GenBank/DDBJ whole genome shotgun (WGS) entry which is preliminary data.</text>
</comment>
<reference evidence="1 2" key="1">
    <citation type="journal article" date="2022" name="Allergy">
        <title>Genome assembly and annotation of Periplaneta americana reveal a comprehensive cockroach allergen profile.</title>
        <authorList>
            <person name="Wang L."/>
            <person name="Xiong Q."/>
            <person name="Saelim N."/>
            <person name="Wang L."/>
            <person name="Nong W."/>
            <person name="Wan A.T."/>
            <person name="Shi M."/>
            <person name="Liu X."/>
            <person name="Cao Q."/>
            <person name="Hui J.H.L."/>
            <person name="Sookrung N."/>
            <person name="Leung T.F."/>
            <person name="Tungtrongchitr A."/>
            <person name="Tsui S.K.W."/>
        </authorList>
    </citation>
    <scope>NUCLEOTIDE SEQUENCE [LARGE SCALE GENOMIC DNA]</scope>
    <source>
        <strain evidence="1">PWHHKU_190912</strain>
    </source>
</reference>
<protein>
    <submittedName>
        <fullName evidence="1">Uncharacterized protein</fullName>
    </submittedName>
</protein>
<gene>
    <name evidence="1" type="ORF">ANN_17905</name>
</gene>
<name>A0ABQ8SMB2_PERAM</name>
<accession>A0ABQ8SMB2</accession>
<proteinExistence type="predicted"/>
<dbReference type="Proteomes" id="UP001148838">
    <property type="component" value="Unassembled WGS sequence"/>
</dbReference>
<sequence>MAGLCEGGNEPPGSLKANKTGQCGLQVLGINLILLVGAVKRRKEPPHVTYYRPTPKVNREAGACEYHSTTYSSLLDFLISGDSSDQRRALQAPCSVQVVEYGEARYSPMFALQSPVVLAVEEVCGGRRLEPRSLERKTVEARLECGPAGGGLRQLLLPINQANRRRAGNAPESTPALVYMIITNFLGHQFLIERCKVQNIQEIPIQRTRHPDKAVDLVHLTWPWSSICRVAGVRHTLPVNFVSVYRASGLPQIGCDFLHEDASFMEWPPMSPRSVWGQHLEKKMVSIVYHFLGCRHSALMYAALLVEYSKHESILFQFFYFHALHFGVGQESHGASSPLFLIHSNAIPPALACAQRRAGIQELYENIMLRHGATNFEEKYFSALKLQSLADMNKTKLQTMNIQVVRDVNIKTEQ</sequence>
<evidence type="ECO:0000313" key="2">
    <source>
        <dbReference type="Proteomes" id="UP001148838"/>
    </source>
</evidence>
<dbReference type="EMBL" id="JAJSOF020000023">
    <property type="protein sequence ID" value="KAJ4435295.1"/>
    <property type="molecule type" value="Genomic_DNA"/>
</dbReference>
<evidence type="ECO:0000313" key="1">
    <source>
        <dbReference type="EMBL" id="KAJ4435295.1"/>
    </source>
</evidence>
<organism evidence="1 2">
    <name type="scientific">Periplaneta americana</name>
    <name type="common">American cockroach</name>
    <name type="synonym">Blatta americana</name>
    <dbReference type="NCBI Taxonomy" id="6978"/>
    <lineage>
        <taxon>Eukaryota</taxon>
        <taxon>Metazoa</taxon>
        <taxon>Ecdysozoa</taxon>
        <taxon>Arthropoda</taxon>
        <taxon>Hexapoda</taxon>
        <taxon>Insecta</taxon>
        <taxon>Pterygota</taxon>
        <taxon>Neoptera</taxon>
        <taxon>Polyneoptera</taxon>
        <taxon>Dictyoptera</taxon>
        <taxon>Blattodea</taxon>
        <taxon>Blattoidea</taxon>
        <taxon>Blattidae</taxon>
        <taxon>Blattinae</taxon>
        <taxon>Periplaneta</taxon>
    </lineage>
</organism>
<keyword evidence="2" id="KW-1185">Reference proteome</keyword>